<reference evidence="1" key="1">
    <citation type="submission" date="2024-09" db="EMBL/GenBank/DDBJ databases">
        <authorList>
            <person name="Liu J."/>
        </authorList>
    </citation>
    <scope>NUCLEOTIDE SEQUENCE</scope>
    <source>
        <strain evidence="1">NBU2967</strain>
    </source>
</reference>
<organism evidence="1 2">
    <name type="scientific">Meishania litoralis</name>
    <dbReference type="NCBI Taxonomy" id="3434685"/>
    <lineage>
        <taxon>Bacteria</taxon>
        <taxon>Pseudomonadati</taxon>
        <taxon>Bacteroidota</taxon>
        <taxon>Flavobacteriia</taxon>
        <taxon>Flavobacteriales</taxon>
        <taxon>Flavobacteriaceae</taxon>
        <taxon>Meishania</taxon>
    </lineage>
</organism>
<accession>A0ACC7LFS4</accession>
<keyword evidence="2" id="KW-1185">Reference proteome</keyword>
<dbReference type="EMBL" id="JBHFPV010000001">
    <property type="protein sequence ID" value="MFH6602466.1"/>
    <property type="molecule type" value="Genomic_DNA"/>
</dbReference>
<proteinExistence type="predicted"/>
<protein>
    <submittedName>
        <fullName evidence="1">Uncharacterized protein</fullName>
    </submittedName>
</protein>
<evidence type="ECO:0000313" key="2">
    <source>
        <dbReference type="Proteomes" id="UP001595191"/>
    </source>
</evidence>
<comment type="caution">
    <text evidence="1">The sequence shown here is derived from an EMBL/GenBank/DDBJ whole genome shotgun (WGS) entry which is preliminary data.</text>
</comment>
<evidence type="ECO:0000313" key="1">
    <source>
        <dbReference type="EMBL" id="MFH6602466.1"/>
    </source>
</evidence>
<name>A0ACC7LFS4_9FLAO</name>
<dbReference type="Proteomes" id="UP001595191">
    <property type="component" value="Unassembled WGS sequence"/>
</dbReference>
<sequence>MSTQKKIGHIIAALMLLAALMLPTTVQFFHIVDGESHEQVECKDQSTHIHQGVPDCQVCQFHLASFNYDLARYSDFTPTIVPSRVENQFRVLRLHSFKVTNTQLRAPPQFLS</sequence>
<gene>
    <name evidence="1" type="ORF">ACEZ3G_03185</name>
</gene>